<feature type="compositionally biased region" description="Basic residues" evidence="1">
    <location>
        <begin position="1068"/>
        <end position="1080"/>
    </location>
</feature>
<dbReference type="KEGG" id="bbes:BESB_002750"/>
<dbReference type="GeneID" id="40305338"/>
<dbReference type="InterPro" id="IPR010674">
    <property type="entry name" value="NOG1_Rossman_fold_dom"/>
</dbReference>
<feature type="region of interest" description="Disordered" evidence="1">
    <location>
        <begin position="597"/>
        <end position="664"/>
    </location>
</feature>
<dbReference type="STRING" id="94643.A0A2A9ML15"/>
<dbReference type="AlphaFoldDB" id="A0A2A9ML15"/>
<gene>
    <name evidence="3" type="ORF">BESB_002750</name>
</gene>
<feature type="compositionally biased region" description="Low complexity" evidence="1">
    <location>
        <begin position="607"/>
        <end position="619"/>
    </location>
</feature>
<feature type="compositionally biased region" description="Basic and acidic residues" evidence="1">
    <location>
        <begin position="904"/>
        <end position="916"/>
    </location>
</feature>
<dbReference type="Pfam" id="PF06858">
    <property type="entry name" value="NOG1"/>
    <property type="match status" value="1"/>
</dbReference>
<accession>A0A2A9ML15</accession>
<dbReference type="OrthoDB" id="415015at2759"/>
<feature type="region of interest" description="Disordered" evidence="1">
    <location>
        <begin position="97"/>
        <end position="122"/>
    </location>
</feature>
<dbReference type="PANTHER" id="PTHR45759">
    <property type="entry name" value="NUCLEOLAR GTP-BINDING PROTEIN 1"/>
    <property type="match status" value="1"/>
</dbReference>
<feature type="compositionally biased region" description="Low complexity" evidence="1">
    <location>
        <begin position="631"/>
        <end position="640"/>
    </location>
</feature>
<evidence type="ECO:0000256" key="1">
    <source>
        <dbReference type="SAM" id="MobiDB-lite"/>
    </source>
</evidence>
<dbReference type="InterPro" id="IPR027417">
    <property type="entry name" value="P-loop_NTPase"/>
</dbReference>
<dbReference type="GO" id="GO:0005525">
    <property type="term" value="F:GTP binding"/>
    <property type="evidence" value="ECO:0007669"/>
    <property type="project" value="InterPro"/>
</dbReference>
<feature type="region of interest" description="Disordered" evidence="1">
    <location>
        <begin position="1042"/>
        <end position="1080"/>
    </location>
</feature>
<dbReference type="RefSeq" id="XP_029221943.1">
    <property type="nucleotide sequence ID" value="XM_029359030.1"/>
</dbReference>
<dbReference type="SUPFAM" id="SSF52540">
    <property type="entry name" value="P-loop containing nucleoside triphosphate hydrolases"/>
    <property type="match status" value="1"/>
</dbReference>
<evidence type="ECO:0000259" key="2">
    <source>
        <dbReference type="Pfam" id="PF06858"/>
    </source>
</evidence>
<keyword evidence="4" id="KW-1185">Reference proteome</keyword>
<dbReference type="Gene3D" id="3.40.50.300">
    <property type="entry name" value="P-loop containing nucleotide triphosphate hydrolases"/>
    <property type="match status" value="1"/>
</dbReference>
<feature type="compositionally biased region" description="Basic and acidic residues" evidence="1">
    <location>
        <begin position="1042"/>
        <end position="1065"/>
    </location>
</feature>
<proteinExistence type="predicted"/>
<protein>
    <recommendedName>
        <fullName evidence="2">Nucleolar GTP-binding protein 1 Rossman-fold domain-containing protein</fullName>
    </recommendedName>
</protein>
<feature type="region of interest" description="Disordered" evidence="1">
    <location>
        <begin position="681"/>
        <end position="738"/>
    </location>
</feature>
<dbReference type="VEuPathDB" id="ToxoDB:BESB_002750"/>
<evidence type="ECO:0000313" key="4">
    <source>
        <dbReference type="Proteomes" id="UP000224006"/>
    </source>
</evidence>
<reference evidence="3 4" key="1">
    <citation type="submission" date="2017-09" db="EMBL/GenBank/DDBJ databases">
        <title>Genome sequencing of Besnoitia besnoiti strain Bb-Ger1.</title>
        <authorList>
            <person name="Schares G."/>
            <person name="Venepally P."/>
            <person name="Lorenzi H.A."/>
        </authorList>
    </citation>
    <scope>NUCLEOTIDE SEQUENCE [LARGE SCALE GENOMIC DNA]</scope>
    <source>
        <strain evidence="3 4">Bb-Ger1</strain>
    </source>
</reference>
<comment type="caution">
    <text evidence="3">The sequence shown here is derived from an EMBL/GenBank/DDBJ whole genome shotgun (WGS) entry which is preliminary data.</text>
</comment>
<dbReference type="Proteomes" id="UP000224006">
    <property type="component" value="Chromosome I"/>
</dbReference>
<dbReference type="EMBL" id="NWUJ01000001">
    <property type="protein sequence ID" value="PFH37934.1"/>
    <property type="molecule type" value="Genomic_DNA"/>
</dbReference>
<feature type="region of interest" description="Disordered" evidence="1">
    <location>
        <begin position="892"/>
        <end position="916"/>
    </location>
</feature>
<feature type="domain" description="Nucleolar GTP-binding protein 1 Rossman-fold" evidence="2">
    <location>
        <begin position="948"/>
        <end position="984"/>
    </location>
</feature>
<feature type="compositionally biased region" description="Pro residues" evidence="1">
    <location>
        <begin position="620"/>
        <end position="630"/>
    </location>
</feature>
<evidence type="ECO:0000313" key="3">
    <source>
        <dbReference type="EMBL" id="PFH37934.1"/>
    </source>
</evidence>
<organism evidence="3 4">
    <name type="scientific">Besnoitia besnoiti</name>
    <name type="common">Apicomplexan protozoan</name>
    <dbReference type="NCBI Taxonomy" id="94643"/>
    <lineage>
        <taxon>Eukaryota</taxon>
        <taxon>Sar</taxon>
        <taxon>Alveolata</taxon>
        <taxon>Apicomplexa</taxon>
        <taxon>Conoidasida</taxon>
        <taxon>Coccidia</taxon>
        <taxon>Eucoccidiorida</taxon>
        <taxon>Eimeriorina</taxon>
        <taxon>Sarcocystidae</taxon>
        <taxon>Besnoitia</taxon>
    </lineage>
</organism>
<feature type="compositionally biased region" description="Basic and acidic residues" evidence="1">
    <location>
        <begin position="701"/>
        <end position="736"/>
    </location>
</feature>
<feature type="region of interest" description="Disordered" evidence="1">
    <location>
        <begin position="415"/>
        <end position="454"/>
    </location>
</feature>
<name>A0A2A9ML15_BESBE</name>
<feature type="compositionally biased region" description="Basic and acidic residues" evidence="1">
    <location>
        <begin position="415"/>
        <end position="431"/>
    </location>
</feature>
<sequence>MRKPAGRRPPLEDSPGLPRALLILSIFVFLFLSLSAAGGATARRCCRAPQSRRQRPMPPRHAALGASLLSWLSRQGSTSLGLQGSRQAPAANGVVCQHVPPSWPRPTDESSPRASLSSGLARRRRTAPIASVAPPTCAELPRGCPSVPSVLAAATVCPLRCARLMSASSFFASFLDASAVFFRLRAGVDRASCCCAPLRFPRAPESGFASLARSLLTSRHSSPRASPSRGESGSRESAFAFSACSPGLSPAHRPWSRAARAASPSLSLSPPSSSRLAAAGVAADEAIGALLPRIPPLSSLLARHAAALPSSSAPAAASPFGTASRLSSEGGNRARVAALAGAGIQFYVNLLTKELRVAVAALKNFPDKLRQQRSSLAAYIRALLLLVMREERQLLGSKRERKRVRLAHQLVEMQREARERKARRTEAETRGRTGRRDRHGHSEARHGIKARKRAEEERVQEQLELLEREKNLVDAKQGLPSVPRVYEQLKALYVDLVSTGKGYAAQASAARSVAEAHDRYRDGLRSLREVLALHRETLLDYQLLSSFLKRHVEERCALQRLSPTKPKAMIVGAPNVGKTSLFLALVAANSHAHEEARRRLNEAVATSLSADAPPRSAPAAPAPVQSPSPASPSRTSSPTANEGTLDGSGAGARGAGDEAPQAKRKLDLVRERFAKLREDGKEAWEAGPLPDPEELLSECGLHGDLEGDDRGVADEADAPARVEEDQGEVTEQKAEGGDATYVAERLSTLHSDASGAASGTLPDASGAPWALLPSAQLEGEAMEVGRRLALHAADELSRSADAKGDLPDAAHVSPFAFSTQSLHVGKIFERMPTNTYKAMGQILDGPPLLLPRSDRERNVYERLTLMTLSHLPCAVFFLFDCSSLPRAPSAARSESAGLGAVAAEPERKEATDEERSGAAAKACEAGCVEDAPDAETGGEKRANAALKDEKSKCPLSLEEQLHLRQQLRARFPKRPWIDVIAKADELNLFQLEAAKKKLPPCLLLSTHRSATSLMELQRHLRLALMQLRRARDDRERLQHAQRTLERRAEDDARQREEASHVEAVLRKLTSRKRGREQKGR</sequence>